<reference evidence="14 15" key="1">
    <citation type="submission" date="2019-04" db="EMBL/GenBank/DDBJ databases">
        <title>Lewinella litorea sp. nov., isolated from a marine sand.</title>
        <authorList>
            <person name="Yoon J.-H."/>
        </authorList>
    </citation>
    <scope>NUCLEOTIDE SEQUENCE [LARGE SCALE GENOMIC DNA]</scope>
    <source>
        <strain evidence="14 15">HSMS-39</strain>
    </source>
</reference>
<organism evidence="14 15">
    <name type="scientific">Neolewinella litorea</name>
    <dbReference type="NCBI Taxonomy" id="2562452"/>
    <lineage>
        <taxon>Bacteria</taxon>
        <taxon>Pseudomonadati</taxon>
        <taxon>Bacteroidota</taxon>
        <taxon>Saprospiria</taxon>
        <taxon>Saprospirales</taxon>
        <taxon>Lewinellaceae</taxon>
        <taxon>Neolewinella</taxon>
    </lineage>
</organism>
<evidence type="ECO:0000256" key="4">
    <source>
        <dbReference type="ARBA" id="ARBA00023053"/>
    </source>
</evidence>
<protein>
    <recommendedName>
        <fullName evidence="8">Na(+)-translocating NADH-quinone reductase subunit A</fullName>
        <shortName evidence="8">Na(+)-NQR subunit A</shortName>
        <shortName evidence="8">Na(+)-translocating NQR subunit A</shortName>
        <ecNumber evidence="8">7.2.1.1</ecNumber>
    </recommendedName>
    <alternativeName>
        <fullName evidence="8">NQR complex subunit A</fullName>
    </alternativeName>
    <alternativeName>
        <fullName evidence="8">NQR-1 subunit A</fullName>
    </alternativeName>
</protein>
<feature type="domain" description="Na(+)-translocating NADH-quinone reductase subunit A C-terminal" evidence="12">
    <location>
        <begin position="357"/>
        <end position="405"/>
    </location>
</feature>
<comment type="function">
    <text evidence="8">NQR complex catalyzes the reduction of ubiquinone-1 to ubiquinol by two successive reactions, coupled with the transport of Na(+) ions from the cytoplasm to the periplasm. NqrA to NqrE are probably involved in the second step, the conversion of ubisemiquinone to ubiquinol.</text>
</comment>
<dbReference type="InterPro" id="IPR056147">
    <property type="entry name" value="NQRA_N"/>
</dbReference>
<dbReference type="GO" id="GO:0006814">
    <property type="term" value="P:sodium ion transport"/>
    <property type="evidence" value="ECO:0007669"/>
    <property type="project" value="UniProtKB-UniRule"/>
</dbReference>
<dbReference type="HAMAP" id="MF_00425">
    <property type="entry name" value="NqrA"/>
    <property type="match status" value="1"/>
</dbReference>
<dbReference type="RefSeq" id="WP_136460025.1">
    <property type="nucleotide sequence ID" value="NZ_SRSF01000007.1"/>
</dbReference>
<evidence type="ECO:0000256" key="7">
    <source>
        <dbReference type="ARBA" id="ARBA00023201"/>
    </source>
</evidence>
<evidence type="ECO:0000313" key="14">
    <source>
        <dbReference type="EMBL" id="THH37560.1"/>
    </source>
</evidence>
<dbReference type="OrthoDB" id="9774536at2"/>
<dbReference type="Pfam" id="PF24836">
    <property type="entry name" value="NQRA_2nd"/>
    <property type="match status" value="1"/>
</dbReference>
<dbReference type="PANTHER" id="PTHR37839:SF1">
    <property type="entry name" value="NA(+)-TRANSLOCATING NADH-QUINONE REDUCTASE SUBUNIT A"/>
    <property type="match status" value="1"/>
</dbReference>
<feature type="signal peptide" evidence="10">
    <location>
        <begin position="1"/>
        <end position="22"/>
    </location>
</feature>
<dbReference type="InterPro" id="IPR022615">
    <property type="entry name" value="NqrA_C_domain"/>
</dbReference>
<keyword evidence="3 8" id="KW-0520">NAD</keyword>
<dbReference type="EC" id="7.2.1.1" evidence="8"/>
<keyword evidence="1 8" id="KW-0813">Transport</keyword>
<feature type="domain" description="NqrA N-terminal barrel-sandwich hybrid" evidence="11">
    <location>
        <begin position="96"/>
        <end position="188"/>
    </location>
</feature>
<evidence type="ECO:0000259" key="12">
    <source>
        <dbReference type="Pfam" id="PF11973"/>
    </source>
</evidence>
<dbReference type="NCBIfam" id="TIGR01936">
    <property type="entry name" value="nqrA"/>
    <property type="match status" value="1"/>
</dbReference>
<sequence length="539" mass="59249">MKILKRPAGLILLLLAALSFQSQDGVAGSNLLFYGLAALALIIFFYIVVSVADNFMVIESKQIGVKDTGSMGLFPSFREIFRPKKPEYLEKAHVYTLTKGYDIPMAGEPREEIREPKVTRFALTPPDFFGLMPIPKMLVEEGDTVKAGDPIFFDKKLNRIKFATPVSGEVIAINRGLKRSIAEVVILADNEQQSRDYTLPAATASREELVEFLLESGAWPAIRQRPYNVVADPDVVPRDIFISTFDTSPLGPDLKLTVRGRMDVFQAGIDVVRRLTNGLVYLGLDGRGEDPSPFEAINGAEKRYFRGAHPAGNVGVQIHHIHPCGAGENTVWTLGVEEVLLIGELFKNGRYDTTRLVALTGSSFSDPCYVKTYAGANIAELLSGAGEDIAENARVISGDVLSGTQKSTDGFVGFFDNQITAIPEGNEAEMFGWLLPLKPRASISPTIPVLSDDIEITTNTHGEKRAFVVNNDYEQVMPMDIYLTQLMKSILVNDLESMEGLGIYELVPEDVALAEFACVSKQPLQQILRQGHDTMIEQG</sequence>
<proteinExistence type="inferred from homology"/>
<keyword evidence="5 8" id="KW-0406">Ion transport</keyword>
<evidence type="ECO:0000256" key="1">
    <source>
        <dbReference type="ARBA" id="ARBA00022448"/>
    </source>
</evidence>
<name>A0A4S4NMU3_9BACT</name>
<keyword evidence="9" id="KW-0812">Transmembrane</keyword>
<dbReference type="AlphaFoldDB" id="A0A4S4NMU3"/>
<evidence type="ECO:0000256" key="6">
    <source>
        <dbReference type="ARBA" id="ARBA00023075"/>
    </source>
</evidence>
<keyword evidence="4 8" id="KW-0915">Sodium</keyword>
<feature type="chain" id="PRO_5020922381" description="Na(+)-translocating NADH-quinone reductase subunit A" evidence="10">
    <location>
        <begin position="23"/>
        <end position="539"/>
    </location>
</feature>
<keyword evidence="7 8" id="KW-0739">Sodium transport</keyword>
<dbReference type="Proteomes" id="UP000308528">
    <property type="component" value="Unassembled WGS sequence"/>
</dbReference>
<keyword evidence="10" id="KW-0732">Signal</keyword>
<keyword evidence="6 8" id="KW-0830">Ubiquinone</keyword>
<comment type="catalytic activity">
    <reaction evidence="8">
        <text>a ubiquinone + n Na(+)(in) + NADH + H(+) = a ubiquinol + n Na(+)(out) + NAD(+)</text>
        <dbReference type="Rhea" id="RHEA:47748"/>
        <dbReference type="Rhea" id="RHEA-COMP:9565"/>
        <dbReference type="Rhea" id="RHEA-COMP:9566"/>
        <dbReference type="ChEBI" id="CHEBI:15378"/>
        <dbReference type="ChEBI" id="CHEBI:16389"/>
        <dbReference type="ChEBI" id="CHEBI:17976"/>
        <dbReference type="ChEBI" id="CHEBI:29101"/>
        <dbReference type="ChEBI" id="CHEBI:57540"/>
        <dbReference type="ChEBI" id="CHEBI:57945"/>
        <dbReference type="EC" id="7.2.1.1"/>
    </reaction>
</comment>
<gene>
    <name evidence="8" type="primary">nqrA</name>
    <name evidence="14" type="ORF">E4021_14145</name>
</gene>
<evidence type="ECO:0000313" key="15">
    <source>
        <dbReference type="Proteomes" id="UP000308528"/>
    </source>
</evidence>
<dbReference type="PANTHER" id="PTHR37839">
    <property type="entry name" value="NA(+)-TRANSLOCATING NADH-QUINONE REDUCTASE SUBUNIT A"/>
    <property type="match status" value="1"/>
</dbReference>
<keyword evidence="9" id="KW-0472">Membrane</keyword>
<dbReference type="Pfam" id="PF11973">
    <property type="entry name" value="NQRA_SLBB"/>
    <property type="match status" value="1"/>
</dbReference>
<dbReference type="EMBL" id="SRSF01000007">
    <property type="protein sequence ID" value="THH37560.1"/>
    <property type="molecule type" value="Genomic_DNA"/>
</dbReference>
<evidence type="ECO:0000259" key="13">
    <source>
        <dbReference type="Pfam" id="PF24836"/>
    </source>
</evidence>
<accession>A0A4S4NMU3</accession>
<comment type="subunit">
    <text evidence="8">Composed of six subunits; NqrA, NqrB, NqrC, NqrD, NqrE and NqrF.</text>
</comment>
<feature type="transmembrane region" description="Helical" evidence="9">
    <location>
        <begin position="32"/>
        <end position="52"/>
    </location>
</feature>
<dbReference type="InterPro" id="IPR056148">
    <property type="entry name" value="NQRA_2nd"/>
</dbReference>
<keyword evidence="2 8" id="KW-1278">Translocase</keyword>
<evidence type="ECO:0000256" key="3">
    <source>
        <dbReference type="ARBA" id="ARBA00023027"/>
    </source>
</evidence>
<evidence type="ECO:0000256" key="9">
    <source>
        <dbReference type="SAM" id="Phobius"/>
    </source>
</evidence>
<evidence type="ECO:0000256" key="5">
    <source>
        <dbReference type="ARBA" id="ARBA00023065"/>
    </source>
</evidence>
<dbReference type="Pfam" id="PF05896">
    <property type="entry name" value="NQRA_N"/>
    <property type="match status" value="1"/>
</dbReference>
<feature type="domain" description="NqrA second alpha/beta" evidence="13">
    <location>
        <begin position="205"/>
        <end position="350"/>
    </location>
</feature>
<comment type="caution">
    <text evidence="14">The sequence shown here is derived from an EMBL/GenBank/DDBJ whole genome shotgun (WGS) entry which is preliminary data.</text>
</comment>
<comment type="similarity">
    <text evidence="8">Belongs to the NqrA family.</text>
</comment>
<keyword evidence="9" id="KW-1133">Transmembrane helix</keyword>
<dbReference type="NCBIfam" id="NF003761">
    <property type="entry name" value="PRK05352.1-4"/>
    <property type="match status" value="1"/>
</dbReference>
<keyword evidence="15" id="KW-1185">Reference proteome</keyword>
<evidence type="ECO:0000256" key="2">
    <source>
        <dbReference type="ARBA" id="ARBA00022967"/>
    </source>
</evidence>
<dbReference type="InterPro" id="IPR008703">
    <property type="entry name" value="NqrA"/>
</dbReference>
<evidence type="ECO:0000256" key="10">
    <source>
        <dbReference type="SAM" id="SignalP"/>
    </source>
</evidence>
<evidence type="ECO:0000256" key="8">
    <source>
        <dbReference type="HAMAP-Rule" id="MF_00425"/>
    </source>
</evidence>
<evidence type="ECO:0000259" key="11">
    <source>
        <dbReference type="Pfam" id="PF05896"/>
    </source>
</evidence>
<dbReference type="GO" id="GO:0016655">
    <property type="term" value="F:oxidoreductase activity, acting on NAD(P)H, quinone or similar compound as acceptor"/>
    <property type="evidence" value="ECO:0007669"/>
    <property type="project" value="UniProtKB-UniRule"/>
</dbReference>